<comment type="caution">
    <text evidence="1">The sequence shown here is derived from an EMBL/GenBank/DDBJ whole genome shotgun (WGS) entry which is preliminary data.</text>
</comment>
<dbReference type="RefSeq" id="WP_187632745.1">
    <property type="nucleotide sequence ID" value="NZ_VZQQ01000002.1"/>
</dbReference>
<evidence type="ECO:0000313" key="2">
    <source>
        <dbReference type="Proteomes" id="UP000736373"/>
    </source>
</evidence>
<keyword evidence="2" id="KW-1185">Reference proteome</keyword>
<accession>A0ABR7PH06</accession>
<dbReference type="Proteomes" id="UP000736373">
    <property type="component" value="Unassembled WGS sequence"/>
</dbReference>
<name>A0ABR7PH06_9BURK</name>
<reference evidence="1 2" key="1">
    <citation type="submission" date="2019-09" db="EMBL/GenBank/DDBJ databases">
        <title>Paraburkholderia podalyriae sp. nov., A South African Podalyria-associated rhizobium.</title>
        <authorList>
            <person name="Mavima L."/>
            <person name="Beukes C.W."/>
            <person name="Palmer M."/>
            <person name="De Meyer S.E."/>
            <person name="James E.K."/>
            <person name="Maluk M."/>
            <person name="Avontuur J.R."/>
            <person name="Chan W.Y."/>
            <person name="Venter S.N."/>
            <person name="Steenkamp E.T."/>
        </authorList>
    </citation>
    <scope>NUCLEOTIDE SEQUENCE [LARGE SCALE GENOMIC DNA]</scope>
    <source>
        <strain evidence="1 2">WC7.3b</strain>
    </source>
</reference>
<dbReference type="EMBL" id="VZQQ01000002">
    <property type="protein sequence ID" value="MBC8745604.1"/>
    <property type="molecule type" value="Genomic_DNA"/>
</dbReference>
<evidence type="ECO:0008006" key="3">
    <source>
        <dbReference type="Google" id="ProtNLM"/>
    </source>
</evidence>
<sequence length="373" mass="39536">MYTASLAPAAPGEANKASDRPWAVTLLTADDELAGISATELIHFPDNAPVLFVGPNGIPPETMEELRRLHPVGIARHDGVQVFAVGAAANPAVMQQLTTLGLKAEAITAADDFALADRIDEIYGHIENPDTGVPTMMTSAAGGGAGVMDVFVGSTESPGLMLPITHWISHMPGAAVWIDPNADHLPGPTVDALKRRMGKAIIYVMGGRQQVPEALVRQLNRYGTVARITNDDAVAFNAPPADNPIAESVAFARMWDPMGMVGWNVNGAGHGFTLVNESDWQGAVGSAILSHLGFHAPLLLLNDPNRLPAPVSDYFAVVRPTFLVSPGDGPYNMVYVVGDYARISWPVQVGVNASQEMANRHDSANGSVYIAPR</sequence>
<organism evidence="1 2">
    <name type="scientific">Paraburkholderia podalyriae</name>
    <dbReference type="NCBI Taxonomy" id="1938811"/>
    <lineage>
        <taxon>Bacteria</taxon>
        <taxon>Pseudomonadati</taxon>
        <taxon>Pseudomonadota</taxon>
        <taxon>Betaproteobacteria</taxon>
        <taxon>Burkholderiales</taxon>
        <taxon>Burkholderiaceae</taxon>
        <taxon>Paraburkholderia</taxon>
    </lineage>
</organism>
<evidence type="ECO:0000313" key="1">
    <source>
        <dbReference type="EMBL" id="MBC8745604.1"/>
    </source>
</evidence>
<protein>
    <recommendedName>
        <fullName evidence="3">Cell wall-binding repeat-containing protein</fullName>
    </recommendedName>
</protein>
<proteinExistence type="predicted"/>
<gene>
    <name evidence="1" type="ORF">F6X42_02835</name>
</gene>